<dbReference type="Gene3D" id="3.30.230.120">
    <property type="match status" value="1"/>
</dbReference>
<dbReference type="Pfam" id="PF00288">
    <property type="entry name" value="GHMP_kinases_N"/>
    <property type="match status" value="1"/>
</dbReference>
<dbReference type="InterPro" id="IPR001347">
    <property type="entry name" value="SIS_dom"/>
</dbReference>
<dbReference type="PANTHER" id="PTHR30390">
    <property type="entry name" value="SEDOHEPTULOSE 7-PHOSPHATE ISOMERASE / DNAA INITIATOR-ASSOCIATING FACTOR FOR REPLICATION INITIATION"/>
    <property type="match status" value="1"/>
</dbReference>
<dbReference type="SUPFAM" id="SSF54211">
    <property type="entry name" value="Ribosomal protein S5 domain 2-like"/>
    <property type="match status" value="1"/>
</dbReference>
<dbReference type="PRINTS" id="PR00960">
    <property type="entry name" value="LMBPPROTEIN"/>
</dbReference>
<dbReference type="InterPro" id="IPR020568">
    <property type="entry name" value="Ribosomal_Su5_D2-typ_SF"/>
</dbReference>
<dbReference type="Proteomes" id="UP000494245">
    <property type="component" value="Unassembled WGS sequence"/>
</dbReference>
<dbReference type="SUPFAM" id="SSF53697">
    <property type="entry name" value="SIS domain"/>
    <property type="match status" value="1"/>
</dbReference>
<keyword evidence="2 5" id="KW-0418">Kinase</keyword>
<keyword evidence="3" id="KW-0067">ATP-binding</keyword>
<dbReference type="CDD" id="cd05006">
    <property type="entry name" value="SIS_GmhA"/>
    <property type="match status" value="1"/>
</dbReference>
<dbReference type="InterPro" id="IPR050099">
    <property type="entry name" value="SIS_GmhA/DiaA_subfam"/>
</dbReference>
<dbReference type="InterPro" id="IPR036554">
    <property type="entry name" value="GHMP_kinase_C_sf"/>
</dbReference>
<dbReference type="AlphaFoldDB" id="A0A6V8LTF6"/>
<gene>
    <name evidence="5" type="primary">hddA</name>
    <name evidence="5" type="ORF">NNJEOMEG_02062</name>
</gene>
<evidence type="ECO:0000256" key="1">
    <source>
        <dbReference type="ARBA" id="ARBA00022741"/>
    </source>
</evidence>
<dbReference type="GO" id="GO:0016301">
    <property type="term" value="F:kinase activity"/>
    <property type="evidence" value="ECO:0007669"/>
    <property type="project" value="UniProtKB-KW"/>
</dbReference>
<dbReference type="SUPFAM" id="SSF55060">
    <property type="entry name" value="GHMP Kinase, C-terminal domain"/>
    <property type="match status" value="1"/>
</dbReference>
<evidence type="ECO:0000256" key="3">
    <source>
        <dbReference type="ARBA" id="ARBA00022840"/>
    </source>
</evidence>
<dbReference type="PROSITE" id="PS51464">
    <property type="entry name" value="SIS"/>
    <property type="match status" value="1"/>
</dbReference>
<dbReference type="InterPro" id="IPR035461">
    <property type="entry name" value="GmhA/DiaA"/>
</dbReference>
<dbReference type="Gene3D" id="3.40.50.10490">
    <property type="entry name" value="Glucose-6-phosphate isomerase like protein, domain 1"/>
    <property type="match status" value="1"/>
</dbReference>
<accession>A0A6V8LTF6</accession>
<evidence type="ECO:0000256" key="2">
    <source>
        <dbReference type="ARBA" id="ARBA00022777"/>
    </source>
</evidence>
<reference evidence="5 6" key="2">
    <citation type="submission" date="2020-05" db="EMBL/GenBank/DDBJ databases">
        <title>Draft genome sequence of Desulfovibrio sp. strainFSS-1.</title>
        <authorList>
            <person name="Shimoshige H."/>
            <person name="Kobayashi H."/>
            <person name="Maekawa T."/>
        </authorList>
    </citation>
    <scope>NUCLEOTIDE SEQUENCE [LARGE SCALE GENOMIC DNA]</scope>
    <source>
        <strain evidence="5 6">SIID29052-01</strain>
    </source>
</reference>
<protein>
    <submittedName>
        <fullName evidence="5">D-glycero-alpha-D-manno-heptose 7-phosphate kinase</fullName>
        <ecNumber evidence="5">2.7.1.168</ecNumber>
    </submittedName>
</protein>
<dbReference type="InterPro" id="IPR046348">
    <property type="entry name" value="SIS_dom_sf"/>
</dbReference>
<evidence type="ECO:0000259" key="4">
    <source>
        <dbReference type="PROSITE" id="PS51464"/>
    </source>
</evidence>
<keyword evidence="6" id="KW-1185">Reference proteome</keyword>
<comment type="caution">
    <text evidence="5">The sequence shown here is derived from an EMBL/GenBank/DDBJ whole genome shotgun (WGS) entry which is preliminary data.</text>
</comment>
<dbReference type="RefSeq" id="WP_173084079.1">
    <property type="nucleotide sequence ID" value="NZ_BLTE01000008.1"/>
</dbReference>
<organism evidence="5 6">
    <name type="scientific">Fundidesulfovibrio magnetotacticus</name>
    <dbReference type="NCBI Taxonomy" id="2730080"/>
    <lineage>
        <taxon>Bacteria</taxon>
        <taxon>Pseudomonadati</taxon>
        <taxon>Thermodesulfobacteriota</taxon>
        <taxon>Desulfovibrionia</taxon>
        <taxon>Desulfovibrionales</taxon>
        <taxon>Desulfovibrionaceae</taxon>
        <taxon>Fundidesulfovibrio</taxon>
    </lineage>
</organism>
<dbReference type="InterPro" id="IPR001174">
    <property type="entry name" value="HddA/FKP"/>
</dbReference>
<sequence length="531" mass="57069">MIIAKSPVRLSFGGGGTDLPAYYEEHGGAVLSVTIDKYFHTVLQEIPGREIEISSSDYQLHQRIADLDQANLKDALRIPKAMLRHFGIRSGVLLQLKSDIPPGSGLGLSGAVATSLARALGAYAGQALDKAQVAELATHIELTVLGRPIGMQDQYASAHGGLNFLTFDASGTRVEPVALARERLTELRAHLMLFHTGSSRDSARILEGQRQATSGRDQSVLDALHRVKETAHRMREIVTTGDIPSIGRLLHESWQQKKRFSSKVSNPEIDRYYETAMANGALGGKITGAGGGGFLLVFADPSAHTGISRELTALGLQELDFDFEDGGSQITLDSAGRFKATITPEGYLLGMRAVVSRLDKRQIGRIAQLLHEAYEADKQVFIMGNGGSAATASHFCSDLAKTVAVNGRRGFRAIPLTDNIPLMTAWGNDVGFEDIFSGQLRNLLNAGDVVIGISGGGMSPNVIKAMELARERGARTVGLTGFAGGRLKDVAEECFIVPSENCQFIEDVHMMLVHLLTSVVRERLAGDQGIG</sequence>
<proteinExistence type="predicted"/>
<dbReference type="GO" id="GO:1901135">
    <property type="term" value="P:carbohydrate derivative metabolic process"/>
    <property type="evidence" value="ECO:0007669"/>
    <property type="project" value="InterPro"/>
</dbReference>
<dbReference type="InterPro" id="IPR013750">
    <property type="entry name" value="GHMP_kinase_C_dom"/>
</dbReference>
<evidence type="ECO:0000313" key="6">
    <source>
        <dbReference type="Proteomes" id="UP000494245"/>
    </source>
</evidence>
<dbReference type="Pfam" id="PF08544">
    <property type="entry name" value="GHMP_kinases_C"/>
    <property type="match status" value="1"/>
</dbReference>
<feature type="domain" description="SIS" evidence="4">
    <location>
        <begin position="366"/>
        <end position="530"/>
    </location>
</feature>
<name>A0A6V8LTF6_9BACT</name>
<keyword evidence="1" id="KW-0547">Nucleotide-binding</keyword>
<dbReference type="PANTHER" id="PTHR30390:SF8">
    <property type="entry name" value="SUGAR ISOMERASE (SIS)"/>
    <property type="match status" value="1"/>
</dbReference>
<evidence type="ECO:0000313" key="5">
    <source>
        <dbReference type="EMBL" id="GFK94220.1"/>
    </source>
</evidence>
<dbReference type="InterPro" id="IPR006204">
    <property type="entry name" value="GHMP_kinase_N_dom"/>
</dbReference>
<reference evidence="5 6" key="1">
    <citation type="submission" date="2020-04" db="EMBL/GenBank/DDBJ databases">
        <authorList>
            <consortium name="Desulfovibrio sp. FSS-1 genome sequencing consortium"/>
            <person name="Shimoshige H."/>
            <person name="Kobayashi H."/>
            <person name="Maekawa T."/>
        </authorList>
    </citation>
    <scope>NUCLEOTIDE SEQUENCE [LARGE SCALE GENOMIC DNA]</scope>
    <source>
        <strain evidence="5 6">SIID29052-01</strain>
    </source>
</reference>
<dbReference type="Pfam" id="PF13580">
    <property type="entry name" value="SIS_2"/>
    <property type="match status" value="1"/>
</dbReference>
<dbReference type="EMBL" id="BLTE01000008">
    <property type="protein sequence ID" value="GFK94220.1"/>
    <property type="molecule type" value="Genomic_DNA"/>
</dbReference>
<dbReference type="GO" id="GO:0005524">
    <property type="term" value="F:ATP binding"/>
    <property type="evidence" value="ECO:0007669"/>
    <property type="project" value="UniProtKB-KW"/>
</dbReference>
<dbReference type="EC" id="2.7.1.168" evidence="5"/>
<keyword evidence="5" id="KW-0808">Transferase</keyword>